<name>A0AAC9UQU9_LATCU</name>
<dbReference type="Proteomes" id="UP000199749">
    <property type="component" value="Chromosome"/>
</dbReference>
<dbReference type="AlphaFoldDB" id="A0AAC9UQU9"/>
<sequence>MIVLGSLLLAGCQSAPEVTVSTKPHSVRVVSGPIHYQNPNHYSLKPTANNSYVARDVTGFYMTYHKHLFIWLNDQSGALRTWEDFYQHFAQPQMLNDGTVDGHALLRPNALLIGKTPGLKIATKQFGYANMTLLTRNAVTADAIRGQYSLDEPQLIPTVIVKTLTTK</sequence>
<evidence type="ECO:0000313" key="1">
    <source>
        <dbReference type="EMBL" id="ASN60469.1"/>
    </source>
</evidence>
<dbReference type="EMBL" id="CP022474">
    <property type="protein sequence ID" value="ASN60469.1"/>
    <property type="molecule type" value="Genomic_DNA"/>
</dbReference>
<accession>A0AAC9UQU9</accession>
<proteinExistence type="predicted"/>
<gene>
    <name evidence="1" type="ORF">CG419_07335</name>
</gene>
<organism evidence="1 2">
    <name type="scientific">Latilactobacillus curvatus</name>
    <name type="common">Lactobacillus curvatus</name>
    <dbReference type="NCBI Taxonomy" id="28038"/>
    <lineage>
        <taxon>Bacteria</taxon>
        <taxon>Bacillati</taxon>
        <taxon>Bacillota</taxon>
        <taxon>Bacilli</taxon>
        <taxon>Lactobacillales</taxon>
        <taxon>Lactobacillaceae</taxon>
        <taxon>Latilactobacillus</taxon>
    </lineage>
</organism>
<protein>
    <submittedName>
        <fullName evidence="1">Uncharacterized protein</fullName>
    </submittedName>
</protein>
<evidence type="ECO:0000313" key="2">
    <source>
        <dbReference type="Proteomes" id="UP000199749"/>
    </source>
</evidence>
<reference evidence="1 2" key="1">
    <citation type="submission" date="2017-07" db="EMBL/GenBank/DDBJ databases">
        <title>Lactobacillus curvatus MRS6 whole genome.</title>
        <authorList>
            <person name="Jans C."/>
            <person name="Lagler S."/>
            <person name="Lacroix C."/>
            <person name="Meile L."/>
            <person name="Stevens M.J.A."/>
        </authorList>
    </citation>
    <scope>NUCLEOTIDE SEQUENCE [LARGE SCALE GENOMIC DNA]</scope>
    <source>
        <strain evidence="1 2">MRS6</strain>
    </source>
</reference>